<reference evidence="1" key="1">
    <citation type="submission" date="2021-01" db="EMBL/GenBank/DDBJ databases">
        <authorList>
            <consortium name="Genoscope - CEA"/>
            <person name="William W."/>
        </authorList>
    </citation>
    <scope>NUCLEOTIDE SEQUENCE</scope>
</reference>
<dbReference type="Proteomes" id="UP001295469">
    <property type="component" value="Chromosome C07"/>
</dbReference>
<dbReference type="OrthoDB" id="10259572at2759"/>
<dbReference type="EMBL" id="JAGKQM010000017">
    <property type="protein sequence ID" value="KAH0868702.1"/>
    <property type="molecule type" value="Genomic_DNA"/>
</dbReference>
<dbReference type="EMBL" id="HG994371">
    <property type="protein sequence ID" value="CAF1981086.1"/>
    <property type="molecule type" value="Genomic_DNA"/>
</dbReference>
<protein>
    <submittedName>
        <fullName evidence="1">(rape) hypothetical protein</fullName>
    </submittedName>
</protein>
<evidence type="ECO:0000313" key="2">
    <source>
        <dbReference type="EMBL" id="KAH0868702.1"/>
    </source>
</evidence>
<dbReference type="AlphaFoldDB" id="A0A816M8D7"/>
<dbReference type="PANTHER" id="PTHR34662">
    <property type="entry name" value="OS04G0422700 PROTEIN"/>
    <property type="match status" value="1"/>
</dbReference>
<reference evidence="2 3" key="2">
    <citation type="submission" date="2021-05" db="EMBL/GenBank/DDBJ databases">
        <title>Genome Assembly of Synthetic Allotetraploid Brassica napus Reveals Homoeologous Exchanges between Subgenomes.</title>
        <authorList>
            <person name="Davis J.T."/>
        </authorList>
    </citation>
    <scope>NUCLEOTIDE SEQUENCE [LARGE SCALE GENOMIC DNA]</scope>
    <source>
        <strain evidence="3">cv. Da-Ae</strain>
        <tissue evidence="2">Seedling</tissue>
    </source>
</reference>
<name>A0A816M8D7_BRANA</name>
<proteinExistence type="predicted"/>
<dbReference type="PANTHER" id="PTHR34662:SF3">
    <property type="entry name" value="OS04G0422700 PROTEIN"/>
    <property type="match status" value="1"/>
</dbReference>
<dbReference type="Proteomes" id="UP000824890">
    <property type="component" value="Unassembled WGS sequence"/>
</dbReference>
<gene>
    <name evidence="1" type="ORF">DARMORV10_C07P22470.1</name>
    <name evidence="2" type="ORF">HID58_075724</name>
</gene>
<dbReference type="Gene3D" id="2.60.40.420">
    <property type="entry name" value="Cupredoxins - blue copper proteins"/>
    <property type="match status" value="1"/>
</dbReference>
<evidence type="ECO:0000313" key="1">
    <source>
        <dbReference type="EMBL" id="CAF1981086.1"/>
    </source>
</evidence>
<dbReference type="InterPro" id="IPR008972">
    <property type="entry name" value="Cupredoxin"/>
</dbReference>
<dbReference type="SUPFAM" id="SSF49503">
    <property type="entry name" value="Cupredoxins"/>
    <property type="match status" value="1"/>
</dbReference>
<organism evidence="1">
    <name type="scientific">Brassica napus</name>
    <name type="common">Rape</name>
    <dbReference type="NCBI Taxonomy" id="3708"/>
    <lineage>
        <taxon>Eukaryota</taxon>
        <taxon>Viridiplantae</taxon>
        <taxon>Streptophyta</taxon>
        <taxon>Embryophyta</taxon>
        <taxon>Tracheophyta</taxon>
        <taxon>Spermatophyta</taxon>
        <taxon>Magnoliopsida</taxon>
        <taxon>eudicotyledons</taxon>
        <taxon>Gunneridae</taxon>
        <taxon>Pentapetalae</taxon>
        <taxon>rosids</taxon>
        <taxon>malvids</taxon>
        <taxon>Brassicales</taxon>
        <taxon>Brassicaceae</taxon>
        <taxon>Brassiceae</taxon>
        <taxon>Brassica</taxon>
    </lineage>
</organism>
<dbReference type="KEGG" id="bna:106374464"/>
<sequence length="246" mass="26896">MVSYQKHLSFSSLMLVFFFFCFLSLFFRPSLSATFLVDGISVWKTPVVHVGDSVIFRHKYGYDLYIFRTKDAFNVCNFPQATLLTKHNSTSFTWYPSRTGSYYFSFKNNTSHLKTCQLNQKLSVQVILANASPPSQPPTPAVAPVPVSEGGVVSSSPSYPWPLGPREGSAISPGPSPSEITSVSVPGDGVPFINSNPAVPLPTGDVDSTSINPLPTTTSTNSARQVMMITVKLKLVLSCVAMFYLF</sequence>
<keyword evidence="3" id="KW-1185">Reference proteome</keyword>
<evidence type="ECO:0000313" key="3">
    <source>
        <dbReference type="Proteomes" id="UP000824890"/>
    </source>
</evidence>
<accession>A0A816M8D7</accession>